<proteinExistence type="predicted"/>
<evidence type="ECO:0000256" key="1">
    <source>
        <dbReference type="SAM" id="MobiDB-lite"/>
    </source>
</evidence>
<name>A0A0F9QYZ5_9ZZZZ</name>
<accession>A0A0F9QYZ5</accession>
<protein>
    <submittedName>
        <fullName evidence="2">Uncharacterized protein</fullName>
    </submittedName>
</protein>
<sequence length="62" mass="7014">MMCKDCKYGTGNGFSMWCARHSPIAVANPNYKKGFDDRIVLSEQPPTHPECSCGDFEQKEKE</sequence>
<dbReference type="AlphaFoldDB" id="A0A0F9QYZ5"/>
<evidence type="ECO:0000313" key="2">
    <source>
        <dbReference type="EMBL" id="KKN47744.1"/>
    </source>
</evidence>
<dbReference type="EMBL" id="LAZR01001259">
    <property type="protein sequence ID" value="KKN47744.1"/>
    <property type="molecule type" value="Genomic_DNA"/>
</dbReference>
<feature type="region of interest" description="Disordered" evidence="1">
    <location>
        <begin position="43"/>
        <end position="62"/>
    </location>
</feature>
<gene>
    <name evidence="2" type="ORF">LCGC14_0659780</name>
</gene>
<organism evidence="2">
    <name type="scientific">marine sediment metagenome</name>
    <dbReference type="NCBI Taxonomy" id="412755"/>
    <lineage>
        <taxon>unclassified sequences</taxon>
        <taxon>metagenomes</taxon>
        <taxon>ecological metagenomes</taxon>
    </lineage>
</organism>
<reference evidence="2" key="1">
    <citation type="journal article" date="2015" name="Nature">
        <title>Complex archaea that bridge the gap between prokaryotes and eukaryotes.</title>
        <authorList>
            <person name="Spang A."/>
            <person name="Saw J.H."/>
            <person name="Jorgensen S.L."/>
            <person name="Zaremba-Niedzwiedzka K."/>
            <person name="Martijn J."/>
            <person name="Lind A.E."/>
            <person name="van Eijk R."/>
            <person name="Schleper C."/>
            <person name="Guy L."/>
            <person name="Ettema T.J."/>
        </authorList>
    </citation>
    <scope>NUCLEOTIDE SEQUENCE</scope>
</reference>
<comment type="caution">
    <text evidence="2">The sequence shown here is derived from an EMBL/GenBank/DDBJ whole genome shotgun (WGS) entry which is preliminary data.</text>
</comment>